<accession>F8PJA7</accession>
<dbReference type="HOGENOM" id="CLU_1267562_0_0_1"/>
<evidence type="ECO:0000313" key="2">
    <source>
        <dbReference type="Proteomes" id="UP000008063"/>
    </source>
</evidence>
<keyword evidence="2" id="KW-1185">Reference proteome</keyword>
<evidence type="ECO:0000313" key="1">
    <source>
        <dbReference type="EMBL" id="EGO03732.1"/>
    </source>
</evidence>
<dbReference type="InParanoid" id="F8PJA7"/>
<gene>
    <name evidence="1" type="ORF">SERLA73DRAFT_69568</name>
</gene>
<name>F8PJA7_SERL3</name>
<protein>
    <submittedName>
        <fullName evidence="1">Uncharacterized protein</fullName>
    </submittedName>
</protein>
<dbReference type="AlphaFoldDB" id="F8PJA7"/>
<dbReference type="Proteomes" id="UP000008063">
    <property type="component" value="Unassembled WGS sequence"/>
</dbReference>
<sequence length="218" mass="24725">MLSQTIDICSRVCGDSRDSVNHISGRSALLIYSGPKVFLFMGAAHRIRLGKLPHYRLFHPYPVTSLFILGWSFDPAGKCLVTPSFTFQRTHKFPFLDVATKIRSRETVSDEHHGRFQSTLTVIFARMELTDTTDSVPLTWRFWRACIIHTITDDSIVGLTWALAQTAFSAVFTDRANRTIPLSISGSDMRLNNIVKWPIIDQLNNSRFFRGIGLDCLD</sequence>
<organism evidence="2">
    <name type="scientific">Serpula lacrymans var. lacrymans (strain S7.3)</name>
    <name type="common">Dry rot fungus</name>
    <dbReference type="NCBI Taxonomy" id="936435"/>
    <lineage>
        <taxon>Eukaryota</taxon>
        <taxon>Fungi</taxon>
        <taxon>Dikarya</taxon>
        <taxon>Basidiomycota</taxon>
        <taxon>Agaricomycotina</taxon>
        <taxon>Agaricomycetes</taxon>
        <taxon>Agaricomycetidae</taxon>
        <taxon>Boletales</taxon>
        <taxon>Coniophorineae</taxon>
        <taxon>Serpulaceae</taxon>
        <taxon>Serpula</taxon>
    </lineage>
</organism>
<reference evidence="2" key="1">
    <citation type="journal article" date="2011" name="Science">
        <title>The plant cell wall-decomposing machinery underlies the functional diversity of forest fungi.</title>
        <authorList>
            <person name="Eastwood D.C."/>
            <person name="Floudas D."/>
            <person name="Binder M."/>
            <person name="Majcherczyk A."/>
            <person name="Schneider P."/>
            <person name="Aerts A."/>
            <person name="Asiegbu F.O."/>
            <person name="Baker S.E."/>
            <person name="Barry K."/>
            <person name="Bendiksby M."/>
            <person name="Blumentritt M."/>
            <person name="Coutinho P.M."/>
            <person name="Cullen D."/>
            <person name="de Vries R.P."/>
            <person name="Gathman A."/>
            <person name="Goodell B."/>
            <person name="Henrissat B."/>
            <person name="Ihrmark K."/>
            <person name="Kauserud H."/>
            <person name="Kohler A."/>
            <person name="LaButti K."/>
            <person name="Lapidus A."/>
            <person name="Lavin J.L."/>
            <person name="Lee Y.-H."/>
            <person name="Lindquist E."/>
            <person name="Lilly W."/>
            <person name="Lucas S."/>
            <person name="Morin E."/>
            <person name="Murat C."/>
            <person name="Oguiza J.A."/>
            <person name="Park J."/>
            <person name="Pisabarro A.G."/>
            <person name="Riley R."/>
            <person name="Rosling A."/>
            <person name="Salamov A."/>
            <person name="Schmidt O."/>
            <person name="Schmutz J."/>
            <person name="Skrede I."/>
            <person name="Stenlid J."/>
            <person name="Wiebenga A."/>
            <person name="Xie X."/>
            <person name="Kuees U."/>
            <person name="Hibbett D.S."/>
            <person name="Hoffmeister D."/>
            <person name="Hoegberg N."/>
            <person name="Martin F."/>
            <person name="Grigoriev I.V."/>
            <person name="Watkinson S.C."/>
        </authorList>
    </citation>
    <scope>NUCLEOTIDE SEQUENCE [LARGE SCALE GENOMIC DNA]</scope>
    <source>
        <strain evidence="2">strain S7.3</strain>
    </source>
</reference>
<dbReference type="EMBL" id="GL945475">
    <property type="protein sequence ID" value="EGO03732.1"/>
    <property type="molecule type" value="Genomic_DNA"/>
</dbReference>
<proteinExistence type="predicted"/>